<dbReference type="PROSITE" id="PS50111">
    <property type="entry name" value="CHEMOTAXIS_TRANSDUC_2"/>
    <property type="match status" value="1"/>
</dbReference>
<comment type="caution">
    <text evidence="9">The sequence shown here is derived from an EMBL/GenBank/DDBJ whole genome shotgun (WGS) entry which is preliminary data.</text>
</comment>
<dbReference type="SMART" id="SM00283">
    <property type="entry name" value="MA"/>
    <property type="match status" value="1"/>
</dbReference>
<reference evidence="9 10" key="1">
    <citation type="submission" date="2021-01" db="EMBL/GenBank/DDBJ databases">
        <title>Whole genome shotgun sequence of Actinoplanes lobatus NBRC 12513.</title>
        <authorList>
            <person name="Komaki H."/>
            <person name="Tamura T."/>
        </authorList>
    </citation>
    <scope>NUCLEOTIDE SEQUENCE [LARGE SCALE GENOMIC DNA]</scope>
    <source>
        <strain evidence="9 10">NBRC 12513</strain>
    </source>
</reference>
<dbReference type="Gene3D" id="1.10.287.950">
    <property type="entry name" value="Methyl-accepting chemotaxis protein"/>
    <property type="match status" value="1"/>
</dbReference>
<feature type="domain" description="Methyl-accepting transducer" evidence="7">
    <location>
        <begin position="281"/>
        <end position="510"/>
    </location>
</feature>
<evidence type="ECO:0000259" key="7">
    <source>
        <dbReference type="PROSITE" id="PS50111"/>
    </source>
</evidence>
<dbReference type="EMBL" id="BOMP01000184">
    <property type="protein sequence ID" value="GIE46038.1"/>
    <property type="molecule type" value="Genomic_DNA"/>
</dbReference>
<feature type="domain" description="HAMP" evidence="8">
    <location>
        <begin position="224"/>
        <end position="276"/>
    </location>
</feature>
<keyword evidence="6" id="KW-0472">Membrane</keyword>
<organism evidence="9 10">
    <name type="scientific">Actinoplanes lobatus</name>
    <dbReference type="NCBI Taxonomy" id="113568"/>
    <lineage>
        <taxon>Bacteria</taxon>
        <taxon>Bacillati</taxon>
        <taxon>Actinomycetota</taxon>
        <taxon>Actinomycetes</taxon>
        <taxon>Micromonosporales</taxon>
        <taxon>Micromonosporaceae</taxon>
        <taxon>Actinoplanes</taxon>
    </lineage>
</organism>
<dbReference type="PANTHER" id="PTHR32089">
    <property type="entry name" value="METHYL-ACCEPTING CHEMOTAXIS PROTEIN MCPB"/>
    <property type="match status" value="1"/>
</dbReference>
<evidence type="ECO:0000256" key="3">
    <source>
        <dbReference type="ARBA" id="ARBA00023224"/>
    </source>
</evidence>
<dbReference type="SUPFAM" id="SSF58104">
    <property type="entry name" value="Methyl-accepting chemotaxis protein (MCP) signaling domain"/>
    <property type="match status" value="1"/>
</dbReference>
<evidence type="ECO:0000313" key="10">
    <source>
        <dbReference type="Proteomes" id="UP000631312"/>
    </source>
</evidence>
<keyword evidence="3 5" id="KW-0807">Transducer</keyword>
<keyword evidence="10" id="KW-1185">Reference proteome</keyword>
<proteinExistence type="inferred from homology"/>
<evidence type="ECO:0008006" key="11">
    <source>
        <dbReference type="Google" id="ProtNLM"/>
    </source>
</evidence>
<evidence type="ECO:0000256" key="6">
    <source>
        <dbReference type="SAM" id="Phobius"/>
    </source>
</evidence>
<keyword evidence="2 6" id="KW-1133">Transmembrane helix</keyword>
<gene>
    <name evidence="9" type="ORF">Alo02nite_89360</name>
</gene>
<protein>
    <recommendedName>
        <fullName evidence="11">Methyl-accepting chemotaxis protein</fullName>
    </recommendedName>
</protein>
<dbReference type="InterPro" id="IPR004090">
    <property type="entry name" value="Chemotax_Me-accpt_rcpt"/>
</dbReference>
<dbReference type="PRINTS" id="PR00260">
    <property type="entry name" value="CHEMTRNSDUCR"/>
</dbReference>
<evidence type="ECO:0000313" key="9">
    <source>
        <dbReference type="EMBL" id="GIE46038.1"/>
    </source>
</evidence>
<feature type="transmembrane region" description="Helical" evidence="6">
    <location>
        <begin position="203"/>
        <end position="222"/>
    </location>
</feature>
<keyword evidence="1 6" id="KW-0812">Transmembrane</keyword>
<dbReference type="SMART" id="SM00304">
    <property type="entry name" value="HAMP"/>
    <property type="match status" value="1"/>
</dbReference>
<evidence type="ECO:0000256" key="1">
    <source>
        <dbReference type="ARBA" id="ARBA00022692"/>
    </source>
</evidence>
<dbReference type="Pfam" id="PF00672">
    <property type="entry name" value="HAMP"/>
    <property type="match status" value="1"/>
</dbReference>
<dbReference type="InterPro" id="IPR003660">
    <property type="entry name" value="HAMP_dom"/>
</dbReference>
<evidence type="ECO:0000256" key="5">
    <source>
        <dbReference type="PROSITE-ProRule" id="PRU00284"/>
    </source>
</evidence>
<evidence type="ECO:0000259" key="8">
    <source>
        <dbReference type="PROSITE" id="PS50885"/>
    </source>
</evidence>
<dbReference type="Proteomes" id="UP000631312">
    <property type="component" value="Unassembled WGS sequence"/>
</dbReference>
<accession>A0ABQ4AYF0</accession>
<name>A0ABQ4AYF0_9ACTN</name>
<dbReference type="Pfam" id="PF00015">
    <property type="entry name" value="MCPsignal"/>
    <property type="match status" value="1"/>
</dbReference>
<dbReference type="PROSITE" id="PS50885">
    <property type="entry name" value="HAMP"/>
    <property type="match status" value="1"/>
</dbReference>
<comment type="similarity">
    <text evidence="4">Belongs to the methyl-accepting chemotaxis (MCP) protein family.</text>
</comment>
<dbReference type="InterPro" id="IPR004089">
    <property type="entry name" value="MCPsignal_dom"/>
</dbReference>
<sequence>MHMRIADVSVGKRLGASYLLLTALIVTSAGAGWWGLRQQADAADQLAVLEQVRDDIQAAKYAASDVTGWQGLWIADVGAYGYEYSVGPDGYNRQGEMKSKDALYAGLAATNTAGMTEAERAQFDQLKPAWDDFFVWDETINKWLSEDTKASRARAMDSVNGGEASAAYGKVLDITAELDESVNARADEVRADVNRIKNTATTVLGGALAIAVILAVLMGFLVTRSVVRPLNVVVEGLKRLAGRDLTVRVNLNRRDELGRLGVALDQTADALRETVSTIASHAGTVSSASRELSSVSAQIAETSVDMDTQAAAVASAAGSVSGNASTLQSGSSEMAQAIDDIARSAGEAARVAGEAVTVVEQTNKTVGKLGDSSAEISNVVQMITSIAEQTNLLALNATIEAARAGELGKGFAVVAGEVKELSQETARATEDIARLVKTIQQDTSNAVGAISEIGGVVARICDFQTLIAAAVEEQTATTSEMGRNVAEVAESSEAIATNIAGVATAVGSTTAVANRARSNAEGLERTSNELQQLVATFTL</sequence>
<evidence type="ECO:0000256" key="4">
    <source>
        <dbReference type="ARBA" id="ARBA00029447"/>
    </source>
</evidence>
<evidence type="ECO:0000256" key="2">
    <source>
        <dbReference type="ARBA" id="ARBA00022989"/>
    </source>
</evidence>
<dbReference type="PANTHER" id="PTHR32089:SF112">
    <property type="entry name" value="LYSOZYME-LIKE PROTEIN-RELATED"/>
    <property type="match status" value="1"/>
</dbReference>
<dbReference type="CDD" id="cd06225">
    <property type="entry name" value="HAMP"/>
    <property type="match status" value="1"/>
</dbReference>